<dbReference type="GO" id="GO:0016787">
    <property type="term" value="F:hydrolase activity"/>
    <property type="evidence" value="ECO:0007669"/>
    <property type="project" value="UniProtKB-KW"/>
</dbReference>
<dbReference type="PANTHER" id="PTHR31793">
    <property type="entry name" value="4-HYDROXYBENZOYL-COA THIOESTERASE FAMILY MEMBER"/>
    <property type="match status" value="1"/>
</dbReference>
<protein>
    <submittedName>
        <fullName evidence="3">YbgC/FadM family acyl-CoA thioesterase</fullName>
        <ecNumber evidence="3">3.1.2.-</ecNumber>
    </submittedName>
</protein>
<accession>A0ABS7WRV0</accession>
<dbReference type="PROSITE" id="PS01328">
    <property type="entry name" value="4HBCOA_THIOESTERASE"/>
    <property type="match status" value="1"/>
</dbReference>
<dbReference type="InterPro" id="IPR050563">
    <property type="entry name" value="4-hydroxybenzoyl-CoA_TE"/>
</dbReference>
<keyword evidence="4" id="KW-1185">Reference proteome</keyword>
<name>A0ABS7WRV0_9BACT</name>
<dbReference type="Pfam" id="PF13279">
    <property type="entry name" value="4HBT_2"/>
    <property type="match status" value="1"/>
</dbReference>
<gene>
    <name evidence="3" type="ORF">AVCANL283_05115</name>
</gene>
<organism evidence="3 4">
    <name type="scientific">Campylobacter canadensis</name>
    <dbReference type="NCBI Taxonomy" id="449520"/>
    <lineage>
        <taxon>Bacteria</taxon>
        <taxon>Pseudomonadati</taxon>
        <taxon>Campylobacterota</taxon>
        <taxon>Epsilonproteobacteria</taxon>
        <taxon>Campylobacterales</taxon>
        <taxon>Campylobacteraceae</taxon>
        <taxon>Campylobacter</taxon>
    </lineage>
</organism>
<dbReference type="CDD" id="cd00586">
    <property type="entry name" value="4HBT"/>
    <property type="match status" value="1"/>
</dbReference>
<dbReference type="Proteomes" id="UP000786183">
    <property type="component" value="Unassembled WGS sequence"/>
</dbReference>
<keyword evidence="2 3" id="KW-0378">Hydrolase</keyword>
<dbReference type="InterPro" id="IPR008272">
    <property type="entry name" value="HB-CoA_thioesterase_AS"/>
</dbReference>
<dbReference type="EC" id="3.1.2.-" evidence="3"/>
<evidence type="ECO:0000313" key="4">
    <source>
        <dbReference type="Proteomes" id="UP000786183"/>
    </source>
</evidence>
<sequence length="122" mass="14746">MQIRIYYEDTDCMGIVYHTNYLKYCERARSEMFFSADKKEFLEEYNFVLREVKAVFKSPARLGDLIDVKTKYLNYDKYCIYLEQELYKEQLLLFKAQIKLAVTKDNKLFAIDDKILSLFKEK</sequence>
<comment type="similarity">
    <text evidence="1">Belongs to the 4-hydroxybenzoyl-CoA thioesterase family.</text>
</comment>
<dbReference type="Gene3D" id="3.10.129.10">
    <property type="entry name" value="Hotdog Thioesterase"/>
    <property type="match status" value="1"/>
</dbReference>
<evidence type="ECO:0000256" key="1">
    <source>
        <dbReference type="ARBA" id="ARBA00005953"/>
    </source>
</evidence>
<dbReference type="SUPFAM" id="SSF54637">
    <property type="entry name" value="Thioesterase/thiol ester dehydrase-isomerase"/>
    <property type="match status" value="1"/>
</dbReference>
<evidence type="ECO:0000256" key="2">
    <source>
        <dbReference type="ARBA" id="ARBA00022801"/>
    </source>
</evidence>
<dbReference type="NCBIfam" id="TIGR00051">
    <property type="entry name" value="YbgC/FadM family acyl-CoA thioesterase"/>
    <property type="match status" value="1"/>
</dbReference>
<dbReference type="InterPro" id="IPR006684">
    <property type="entry name" value="YbgC/YbaW"/>
</dbReference>
<proteinExistence type="inferred from homology"/>
<evidence type="ECO:0000313" key="3">
    <source>
        <dbReference type="EMBL" id="MBZ7987480.1"/>
    </source>
</evidence>
<dbReference type="PIRSF" id="PIRSF003230">
    <property type="entry name" value="YbgC"/>
    <property type="match status" value="1"/>
</dbReference>
<comment type="caution">
    <text evidence="3">The sequence shown here is derived from an EMBL/GenBank/DDBJ whole genome shotgun (WGS) entry which is preliminary data.</text>
</comment>
<dbReference type="PANTHER" id="PTHR31793:SF37">
    <property type="entry name" value="ACYL-COA THIOESTER HYDROLASE YBGC"/>
    <property type="match status" value="1"/>
</dbReference>
<dbReference type="InterPro" id="IPR029069">
    <property type="entry name" value="HotDog_dom_sf"/>
</dbReference>
<dbReference type="RefSeq" id="WP_172233549.1">
    <property type="nucleotide sequence ID" value="NZ_CP035946.1"/>
</dbReference>
<reference evidence="3 4" key="1">
    <citation type="submission" date="2020-07" db="EMBL/GenBank/DDBJ databases">
        <title>Transfer of Campylobacter canadensis to the novel genus Avispirillum gen. nov., that also includes two novel species recovered from migratory waterfowl: Avispirillum anseris sp. nov. and Avispirillum brantae sp. nov.</title>
        <authorList>
            <person name="Miller W.G."/>
            <person name="Chapman M.H."/>
            <person name="Yee E."/>
            <person name="Inglis G.D."/>
        </authorList>
    </citation>
    <scope>NUCLEOTIDE SEQUENCE [LARGE SCALE GENOMIC DNA]</scope>
    <source>
        <strain evidence="3 4">L283</strain>
    </source>
</reference>
<dbReference type="EMBL" id="JACGBB010000009">
    <property type="protein sequence ID" value="MBZ7987480.1"/>
    <property type="molecule type" value="Genomic_DNA"/>
</dbReference>